<reference evidence="5" key="1">
    <citation type="submission" date="2023-03" db="EMBL/GenBank/DDBJ databases">
        <title>Near-Complete genome sequence of Lipomyces tetrasporous NRRL Y-64009, an oleaginous yeast capable of growing on lignocellulosic hydrolysates.</title>
        <authorList>
            <consortium name="Lawrence Berkeley National Laboratory"/>
            <person name="Jagtap S.S."/>
            <person name="Liu J.-J."/>
            <person name="Walukiewicz H.E."/>
            <person name="Pangilinan J."/>
            <person name="Lipzen A."/>
            <person name="Ahrendt S."/>
            <person name="Koriabine M."/>
            <person name="Cobaugh K."/>
            <person name="Salamov A."/>
            <person name="Yoshinaga Y."/>
            <person name="Ng V."/>
            <person name="Daum C."/>
            <person name="Grigoriev I.V."/>
            <person name="Slininger P.J."/>
            <person name="Dien B.S."/>
            <person name="Jin Y.-S."/>
            <person name="Rao C.V."/>
        </authorList>
    </citation>
    <scope>NUCLEOTIDE SEQUENCE</scope>
    <source>
        <strain evidence="5">NRRL Y-64009</strain>
    </source>
</reference>
<protein>
    <recommendedName>
        <fullName evidence="4">Chromo domain-containing protein</fullName>
    </recommendedName>
</protein>
<keyword evidence="6" id="KW-1185">Reference proteome</keyword>
<feature type="signal peptide" evidence="3">
    <location>
        <begin position="1"/>
        <end position="27"/>
    </location>
</feature>
<dbReference type="Gene3D" id="2.40.50.40">
    <property type="match status" value="1"/>
</dbReference>
<gene>
    <name evidence="5" type="ORF">POJ06DRAFT_244491</name>
</gene>
<dbReference type="GO" id="GO:0005634">
    <property type="term" value="C:nucleus"/>
    <property type="evidence" value="ECO:0007669"/>
    <property type="project" value="UniProtKB-SubCell"/>
</dbReference>
<dbReference type="Pfam" id="PF00385">
    <property type="entry name" value="Chromo"/>
    <property type="match status" value="1"/>
</dbReference>
<feature type="domain" description="Chromo" evidence="4">
    <location>
        <begin position="1"/>
        <end position="66"/>
    </location>
</feature>
<evidence type="ECO:0000256" key="1">
    <source>
        <dbReference type="ARBA" id="ARBA00004123"/>
    </source>
</evidence>
<name>A0AAD7R0K0_9ASCO</name>
<dbReference type="InterPro" id="IPR016197">
    <property type="entry name" value="Chromo-like_dom_sf"/>
</dbReference>
<keyword evidence="2" id="KW-0539">Nucleus</keyword>
<dbReference type="SUPFAM" id="SSF54160">
    <property type="entry name" value="Chromo domain-like"/>
    <property type="match status" value="1"/>
</dbReference>
<sequence length="70" mass="8367">MANRNGPCMRLWTLLETCLMLRFRVKWEGYDEADDDTWEPLWHLSHCPERVDESYARIQITPTCPSRIVI</sequence>
<evidence type="ECO:0000256" key="3">
    <source>
        <dbReference type="SAM" id="SignalP"/>
    </source>
</evidence>
<accession>A0AAD7R0K0</accession>
<dbReference type="EMBL" id="JARPMG010000001">
    <property type="protein sequence ID" value="KAJ8104421.1"/>
    <property type="molecule type" value="Genomic_DNA"/>
</dbReference>
<dbReference type="PROSITE" id="PS00598">
    <property type="entry name" value="CHROMO_1"/>
    <property type="match status" value="1"/>
</dbReference>
<dbReference type="InterPro" id="IPR000953">
    <property type="entry name" value="Chromo/chromo_shadow_dom"/>
</dbReference>
<comment type="caution">
    <text evidence="5">The sequence shown here is derived from an EMBL/GenBank/DDBJ whole genome shotgun (WGS) entry which is preliminary data.</text>
</comment>
<comment type="subcellular location">
    <subcellularLocation>
        <location evidence="1">Nucleus</location>
    </subcellularLocation>
</comment>
<dbReference type="Proteomes" id="UP001217417">
    <property type="component" value="Unassembled WGS sequence"/>
</dbReference>
<feature type="chain" id="PRO_5042049847" description="Chromo domain-containing protein" evidence="3">
    <location>
        <begin position="28"/>
        <end position="70"/>
    </location>
</feature>
<proteinExistence type="predicted"/>
<dbReference type="InterPro" id="IPR023780">
    <property type="entry name" value="Chromo_domain"/>
</dbReference>
<dbReference type="GeneID" id="80881673"/>
<dbReference type="RefSeq" id="XP_056047871.1">
    <property type="nucleotide sequence ID" value="XM_056186507.1"/>
</dbReference>
<evidence type="ECO:0000313" key="6">
    <source>
        <dbReference type="Proteomes" id="UP001217417"/>
    </source>
</evidence>
<evidence type="ECO:0000256" key="2">
    <source>
        <dbReference type="ARBA" id="ARBA00023242"/>
    </source>
</evidence>
<dbReference type="PROSITE" id="PS50013">
    <property type="entry name" value="CHROMO_2"/>
    <property type="match status" value="1"/>
</dbReference>
<dbReference type="GO" id="GO:0000123">
    <property type="term" value="C:histone acetyltransferase complex"/>
    <property type="evidence" value="ECO:0007669"/>
    <property type="project" value="UniProtKB-ARBA"/>
</dbReference>
<keyword evidence="3" id="KW-0732">Signal</keyword>
<dbReference type="AlphaFoldDB" id="A0AAD7R0K0"/>
<evidence type="ECO:0000313" key="5">
    <source>
        <dbReference type="EMBL" id="KAJ8104421.1"/>
    </source>
</evidence>
<dbReference type="GO" id="GO:0006338">
    <property type="term" value="P:chromatin remodeling"/>
    <property type="evidence" value="ECO:0007669"/>
    <property type="project" value="UniProtKB-ARBA"/>
</dbReference>
<organism evidence="5 6">
    <name type="scientific">Lipomyces tetrasporus</name>
    <dbReference type="NCBI Taxonomy" id="54092"/>
    <lineage>
        <taxon>Eukaryota</taxon>
        <taxon>Fungi</taxon>
        <taxon>Dikarya</taxon>
        <taxon>Ascomycota</taxon>
        <taxon>Saccharomycotina</taxon>
        <taxon>Lipomycetes</taxon>
        <taxon>Lipomycetales</taxon>
        <taxon>Lipomycetaceae</taxon>
        <taxon>Lipomyces</taxon>
    </lineage>
</organism>
<dbReference type="InterPro" id="IPR023779">
    <property type="entry name" value="Chromodomain_CS"/>
</dbReference>
<evidence type="ECO:0000259" key="4">
    <source>
        <dbReference type="PROSITE" id="PS50013"/>
    </source>
</evidence>